<dbReference type="Gene3D" id="3.40.30.10">
    <property type="entry name" value="Glutaredoxin"/>
    <property type="match status" value="1"/>
</dbReference>
<dbReference type="PANTHER" id="PTHR13887:SF33">
    <property type="entry name" value="ISOMERASE"/>
    <property type="match status" value="1"/>
</dbReference>
<feature type="domain" description="DSBA-like thioredoxin" evidence="1">
    <location>
        <begin position="6"/>
        <end position="193"/>
    </location>
</feature>
<organism evidence="2 3">
    <name type="scientific">Vreelandella subterranea</name>
    <dbReference type="NCBI Taxonomy" id="416874"/>
    <lineage>
        <taxon>Bacteria</taxon>
        <taxon>Pseudomonadati</taxon>
        <taxon>Pseudomonadota</taxon>
        <taxon>Gammaproteobacteria</taxon>
        <taxon>Oceanospirillales</taxon>
        <taxon>Halomonadaceae</taxon>
        <taxon>Vreelandella</taxon>
    </lineage>
</organism>
<name>A0A1H9WBC6_9GAMM</name>
<gene>
    <name evidence="2" type="ORF">SAMN04487958_11392</name>
</gene>
<dbReference type="InterPro" id="IPR036249">
    <property type="entry name" value="Thioredoxin-like_sf"/>
</dbReference>
<dbReference type="STRING" id="416874.SAMN04487958_11392"/>
<protein>
    <submittedName>
        <fullName evidence="2">Predicted dithiol-disulfide isomerase, DsbA family</fullName>
    </submittedName>
</protein>
<dbReference type="PROSITE" id="PS00195">
    <property type="entry name" value="GLUTAREDOXIN_1"/>
    <property type="match status" value="1"/>
</dbReference>
<dbReference type="Pfam" id="PF01323">
    <property type="entry name" value="DSBA"/>
    <property type="match status" value="1"/>
</dbReference>
<dbReference type="InterPro" id="IPR001853">
    <property type="entry name" value="DSBA-like_thioredoxin_dom"/>
</dbReference>
<evidence type="ECO:0000313" key="3">
    <source>
        <dbReference type="Proteomes" id="UP000198505"/>
    </source>
</evidence>
<evidence type="ECO:0000313" key="2">
    <source>
        <dbReference type="EMBL" id="SES30967.1"/>
    </source>
</evidence>
<dbReference type="PANTHER" id="PTHR13887">
    <property type="entry name" value="GLUTATHIONE S-TRANSFERASE KAPPA"/>
    <property type="match status" value="1"/>
</dbReference>
<dbReference type="InterPro" id="IPR011767">
    <property type="entry name" value="GLR_AS"/>
</dbReference>
<dbReference type="GO" id="GO:0016853">
    <property type="term" value="F:isomerase activity"/>
    <property type="evidence" value="ECO:0007669"/>
    <property type="project" value="UniProtKB-KW"/>
</dbReference>
<sequence>MLTQKIIVYSDYVCPFCLLAEEVLAEATEGLDVDIQWRPFELRPAPVPTLKVEDPYLPKVWREAVYPMAEKLGVPIKLPNISPQPRTDKAFEVFAMAEDHGVGHAYSMTTLKAFFQQERDIGDPNVLADIADSVGLERQAVLEALEQGDYRERHQAALRHAVDEARIQSVPTLIIDGETIQGVPDPAALKHFLTERA</sequence>
<accession>A0A1H9WBC6</accession>
<proteinExistence type="predicted"/>
<evidence type="ECO:0000259" key="1">
    <source>
        <dbReference type="Pfam" id="PF01323"/>
    </source>
</evidence>
<dbReference type="GO" id="GO:0016491">
    <property type="term" value="F:oxidoreductase activity"/>
    <property type="evidence" value="ECO:0007669"/>
    <property type="project" value="InterPro"/>
</dbReference>
<dbReference type="Proteomes" id="UP000198505">
    <property type="component" value="Unassembled WGS sequence"/>
</dbReference>
<dbReference type="AlphaFoldDB" id="A0A1H9WBC6"/>
<dbReference type="EMBL" id="FOGS01000013">
    <property type="protein sequence ID" value="SES30967.1"/>
    <property type="molecule type" value="Genomic_DNA"/>
</dbReference>
<keyword evidence="3" id="KW-1185">Reference proteome</keyword>
<reference evidence="3" key="1">
    <citation type="submission" date="2016-10" db="EMBL/GenBank/DDBJ databases">
        <authorList>
            <person name="Varghese N."/>
            <person name="Submissions S."/>
        </authorList>
    </citation>
    <scope>NUCLEOTIDE SEQUENCE [LARGE SCALE GENOMIC DNA]</scope>
    <source>
        <strain evidence="3">CGMCC 1.6495</strain>
    </source>
</reference>
<keyword evidence="2" id="KW-0413">Isomerase</keyword>
<dbReference type="SUPFAM" id="SSF52833">
    <property type="entry name" value="Thioredoxin-like"/>
    <property type="match status" value="1"/>
</dbReference>